<evidence type="ECO:0000313" key="3">
    <source>
        <dbReference type="Proteomes" id="UP001165160"/>
    </source>
</evidence>
<feature type="compositionally biased region" description="Acidic residues" evidence="1">
    <location>
        <begin position="225"/>
        <end position="240"/>
    </location>
</feature>
<sequence length="387" mass="41139">MSLKFSIRLPSPCPFILPVGNRHLLCVSANGGDGAALSIVSLTLRRVTKTYPLRGQVLGLARCEGEGEGENTAENTTPLILLSYRSTGLVQKLLLDDYSKPTSVELVDFKDDCFCETFASPSLKRSVFLCAAPTDSSYTIYDLRGDGRKATSVPSHVEGSKTGMLTSLRVMRRGAVDTLIALGFESGHLCVERLDSATFEIRESSWHLPAAEEPILSLSSHCDGDGDGDSDGDGDGDGDDGGQIMLAAGYAGEEPGFNVIVMKVVEVEGSLSVETVGKHMTSKSEIARPGVNAVKCFEGGVVSAGWDGRVRVFFHGTDSDSDSGIHGEEKKKKEKKKDLILKGHKGSVRDVVEVLGGEIRSGIGSGNGIGFVSSGEDGKLNYWTSVL</sequence>
<evidence type="ECO:0000313" key="2">
    <source>
        <dbReference type="EMBL" id="GMI07612.1"/>
    </source>
</evidence>
<organism evidence="2 3">
    <name type="scientific">Triparma verrucosa</name>
    <dbReference type="NCBI Taxonomy" id="1606542"/>
    <lineage>
        <taxon>Eukaryota</taxon>
        <taxon>Sar</taxon>
        <taxon>Stramenopiles</taxon>
        <taxon>Ochrophyta</taxon>
        <taxon>Bolidophyceae</taxon>
        <taxon>Parmales</taxon>
        <taxon>Triparmaceae</taxon>
        <taxon>Triparma</taxon>
    </lineage>
</organism>
<evidence type="ECO:0000256" key="1">
    <source>
        <dbReference type="SAM" id="MobiDB-lite"/>
    </source>
</evidence>
<proteinExistence type="predicted"/>
<dbReference type="InterPro" id="IPR015943">
    <property type="entry name" value="WD40/YVTN_repeat-like_dom_sf"/>
</dbReference>
<dbReference type="Proteomes" id="UP001165160">
    <property type="component" value="Unassembled WGS sequence"/>
</dbReference>
<name>A0A9W7CJG6_9STRA</name>
<dbReference type="InterPro" id="IPR036322">
    <property type="entry name" value="WD40_repeat_dom_sf"/>
</dbReference>
<dbReference type="EMBL" id="BRXX01000368">
    <property type="protein sequence ID" value="GMI07612.1"/>
    <property type="molecule type" value="Genomic_DNA"/>
</dbReference>
<keyword evidence="3" id="KW-1185">Reference proteome</keyword>
<comment type="caution">
    <text evidence="2">The sequence shown here is derived from an EMBL/GenBank/DDBJ whole genome shotgun (WGS) entry which is preliminary data.</text>
</comment>
<protein>
    <submittedName>
        <fullName evidence="2">Uncharacterized protein</fullName>
    </submittedName>
</protein>
<dbReference type="AlphaFoldDB" id="A0A9W7CJG6"/>
<dbReference type="Gene3D" id="2.130.10.10">
    <property type="entry name" value="YVTN repeat-like/Quinoprotein amine dehydrogenase"/>
    <property type="match status" value="1"/>
</dbReference>
<feature type="region of interest" description="Disordered" evidence="1">
    <location>
        <begin position="218"/>
        <end position="243"/>
    </location>
</feature>
<reference evidence="3" key="1">
    <citation type="journal article" date="2023" name="Commun. Biol.">
        <title>Genome analysis of Parmales, the sister group of diatoms, reveals the evolutionary specialization of diatoms from phago-mixotrophs to photoautotrophs.</title>
        <authorList>
            <person name="Ban H."/>
            <person name="Sato S."/>
            <person name="Yoshikawa S."/>
            <person name="Yamada K."/>
            <person name="Nakamura Y."/>
            <person name="Ichinomiya M."/>
            <person name="Sato N."/>
            <person name="Blanc-Mathieu R."/>
            <person name="Endo H."/>
            <person name="Kuwata A."/>
            <person name="Ogata H."/>
        </authorList>
    </citation>
    <scope>NUCLEOTIDE SEQUENCE [LARGE SCALE GENOMIC DNA]</scope>
    <source>
        <strain evidence="3">NIES 3699</strain>
    </source>
</reference>
<dbReference type="SUPFAM" id="SSF50978">
    <property type="entry name" value="WD40 repeat-like"/>
    <property type="match status" value="1"/>
</dbReference>
<accession>A0A9W7CJG6</accession>
<gene>
    <name evidence="2" type="ORF">TrVE_jg13107</name>
</gene>